<dbReference type="Pfam" id="PF04832">
    <property type="entry name" value="SOUL"/>
    <property type="match status" value="1"/>
</dbReference>
<evidence type="ECO:0000313" key="1">
    <source>
        <dbReference type="EMBL" id="AOY82896.1"/>
    </source>
</evidence>
<evidence type="ECO:0000313" key="2">
    <source>
        <dbReference type="Proteomes" id="UP000176944"/>
    </source>
</evidence>
<dbReference type="SUPFAM" id="SSF55136">
    <property type="entry name" value="Probable bacterial effector-binding domain"/>
    <property type="match status" value="1"/>
</dbReference>
<dbReference type="InterPro" id="IPR006917">
    <property type="entry name" value="SOUL_heme-bd"/>
</dbReference>
<accession>A0A1D9G5L4</accession>
<sequence>MKLSKFLLPVGLLAIVLLGWRVFSAASAPLPEGFPPPTPAGKIEIKHYPAYRAATVPYSGELSEAANRAFGSLYRHISSNDISMTAPVETRYPISTLETSQGGSFAQVGEAYVSFLYHRRNITPEQIERNIKVEDIPPMTVVSLGIKGSYSYISYQQSIEQLKEWLAQHSEYTVVGTPRRFFYDSPFVPEPLKRSEVQVPIRPVND</sequence>
<dbReference type="AlphaFoldDB" id="A0A1D9G5L4"/>
<dbReference type="InterPro" id="IPR011256">
    <property type="entry name" value="Reg_factor_effector_dom_sf"/>
</dbReference>
<dbReference type="Proteomes" id="UP000176944">
    <property type="component" value="Chromosome"/>
</dbReference>
<name>A0A1D9G5L4_MOOP1</name>
<dbReference type="Gene3D" id="3.20.80.10">
    <property type="entry name" value="Regulatory factor, effector binding domain"/>
    <property type="match status" value="1"/>
</dbReference>
<reference evidence="2" key="1">
    <citation type="submission" date="2016-10" db="EMBL/GenBank/DDBJ databases">
        <title>Comparative genomics uncovers the prolific and rare metabolic potential of the cyanobacterial genus Moorea.</title>
        <authorList>
            <person name="Leao T."/>
            <person name="Castelao G."/>
            <person name="Korobeynikov A."/>
            <person name="Monroe E.A."/>
            <person name="Podell S."/>
            <person name="Glukhov E."/>
            <person name="Allen E."/>
            <person name="Gerwick W.H."/>
            <person name="Gerwick L."/>
        </authorList>
    </citation>
    <scope>NUCLEOTIDE SEQUENCE [LARGE SCALE GENOMIC DNA]</scope>
    <source>
        <strain evidence="2">JHB</strain>
    </source>
</reference>
<proteinExistence type="predicted"/>
<gene>
    <name evidence="1" type="ORF">BJP36_26280</name>
</gene>
<dbReference type="EMBL" id="CP017708">
    <property type="protein sequence ID" value="AOY82896.1"/>
    <property type="molecule type" value="Genomic_DNA"/>
</dbReference>
<protein>
    <submittedName>
        <fullName evidence="1">Heme-binding protein</fullName>
    </submittedName>
</protein>
<organism evidence="1 2">
    <name type="scientific">Moorena producens (strain JHB)</name>
    <dbReference type="NCBI Taxonomy" id="1454205"/>
    <lineage>
        <taxon>Bacteria</taxon>
        <taxon>Bacillati</taxon>
        <taxon>Cyanobacteriota</taxon>
        <taxon>Cyanophyceae</taxon>
        <taxon>Coleofasciculales</taxon>
        <taxon>Coleofasciculaceae</taxon>
        <taxon>Moorena</taxon>
    </lineage>
</organism>